<keyword evidence="3" id="KW-1185">Reference proteome</keyword>
<dbReference type="EMBL" id="JBHTLQ010000007">
    <property type="protein sequence ID" value="MFD1189921.1"/>
    <property type="molecule type" value="Genomic_DNA"/>
</dbReference>
<comment type="caution">
    <text evidence="2">The sequence shown here is derived from an EMBL/GenBank/DDBJ whole genome shotgun (WGS) entry which is preliminary data.</text>
</comment>
<dbReference type="Gene3D" id="1.10.472.60">
    <property type="entry name" value="putative protein disulfide isomerase domain"/>
    <property type="match status" value="1"/>
</dbReference>
<dbReference type="SUPFAM" id="SSF52833">
    <property type="entry name" value="Thioredoxin-like"/>
    <property type="match status" value="1"/>
</dbReference>
<organism evidence="2 3">
    <name type="scientific">Phenylobacterium conjunctum</name>
    <dbReference type="NCBI Taxonomy" id="1298959"/>
    <lineage>
        <taxon>Bacteria</taxon>
        <taxon>Pseudomonadati</taxon>
        <taxon>Pseudomonadota</taxon>
        <taxon>Alphaproteobacteria</taxon>
        <taxon>Caulobacterales</taxon>
        <taxon>Caulobacteraceae</taxon>
        <taxon>Phenylobacterium</taxon>
    </lineage>
</organism>
<dbReference type="PANTHER" id="PTHR13887:SF54">
    <property type="entry name" value="DSBA FAMILY PROTEIN"/>
    <property type="match status" value="1"/>
</dbReference>
<gene>
    <name evidence="2" type="ORF">ACFQ27_04955</name>
</gene>
<reference evidence="3" key="1">
    <citation type="journal article" date="2019" name="Int. J. Syst. Evol. Microbiol.">
        <title>The Global Catalogue of Microorganisms (GCM) 10K type strain sequencing project: providing services to taxonomists for standard genome sequencing and annotation.</title>
        <authorList>
            <consortium name="The Broad Institute Genomics Platform"/>
            <consortium name="The Broad Institute Genome Sequencing Center for Infectious Disease"/>
            <person name="Wu L."/>
            <person name="Ma J."/>
        </authorList>
    </citation>
    <scope>NUCLEOTIDE SEQUENCE [LARGE SCALE GENOMIC DNA]</scope>
    <source>
        <strain evidence="3">CCUG 55074</strain>
    </source>
</reference>
<dbReference type="PANTHER" id="PTHR13887">
    <property type="entry name" value="GLUTATHIONE S-TRANSFERASE KAPPA"/>
    <property type="match status" value="1"/>
</dbReference>
<dbReference type="Pfam" id="PF01323">
    <property type="entry name" value="DSBA"/>
    <property type="match status" value="1"/>
</dbReference>
<feature type="domain" description="DSBA-like thioredoxin" evidence="1">
    <location>
        <begin position="7"/>
        <end position="179"/>
    </location>
</feature>
<dbReference type="RefSeq" id="WP_374345101.1">
    <property type="nucleotide sequence ID" value="NZ_JBHTLQ010000007.1"/>
</dbReference>
<name>A0ABW3SZ88_9CAUL</name>
<evidence type="ECO:0000259" key="1">
    <source>
        <dbReference type="Pfam" id="PF01323"/>
    </source>
</evidence>
<protein>
    <submittedName>
        <fullName evidence="2">DsbA family protein</fullName>
    </submittedName>
</protein>
<evidence type="ECO:0000313" key="3">
    <source>
        <dbReference type="Proteomes" id="UP001597216"/>
    </source>
</evidence>
<accession>A0ABW3SZ88</accession>
<dbReference type="CDD" id="cd03025">
    <property type="entry name" value="DsbA_FrnE_like"/>
    <property type="match status" value="1"/>
</dbReference>
<dbReference type="InterPro" id="IPR036249">
    <property type="entry name" value="Thioredoxin-like_sf"/>
</dbReference>
<dbReference type="Gene3D" id="3.40.30.10">
    <property type="entry name" value="Glutaredoxin"/>
    <property type="match status" value="1"/>
</dbReference>
<dbReference type="InterPro" id="IPR001853">
    <property type="entry name" value="DSBA-like_thioredoxin_dom"/>
</dbReference>
<proteinExistence type="predicted"/>
<evidence type="ECO:0000313" key="2">
    <source>
        <dbReference type="EMBL" id="MFD1189921.1"/>
    </source>
</evidence>
<sequence length="215" mass="23612">MDGPHLIYFADPMCSWCYGFSPVVADIRRTFGRALPIRLVMGGLRPGTEEPMSQEAKDSLAGHWHHVHEATGLPFDRSGIDREGFLYDTDPGARAVVRMRREDPEKALTYLGRLQAAFYGEGQDVTNFDVLADLAAEYGVDRDAFRADLDTDELKRETWADYGMSQRAGVTGFPTLVAGPGPDGAFGVVTRGFAPGDQVIAVLQRWLEGPPANVH</sequence>
<dbReference type="Proteomes" id="UP001597216">
    <property type="component" value="Unassembled WGS sequence"/>
</dbReference>